<comment type="caution">
    <text evidence="1">The sequence shown here is derived from an EMBL/GenBank/DDBJ whole genome shotgun (WGS) entry which is preliminary data.</text>
</comment>
<evidence type="ECO:0000313" key="2">
    <source>
        <dbReference type="Proteomes" id="UP001057402"/>
    </source>
</evidence>
<gene>
    <name evidence="1" type="ORF">MLD38_014828</name>
</gene>
<evidence type="ECO:0000313" key="1">
    <source>
        <dbReference type="EMBL" id="KAI4377148.1"/>
    </source>
</evidence>
<dbReference type="Proteomes" id="UP001057402">
    <property type="component" value="Chromosome 4"/>
</dbReference>
<dbReference type="EMBL" id="CM042883">
    <property type="protein sequence ID" value="KAI4377148.1"/>
    <property type="molecule type" value="Genomic_DNA"/>
</dbReference>
<reference evidence="2" key="1">
    <citation type="journal article" date="2023" name="Front. Plant Sci.">
        <title>Chromosomal-level genome assembly of Melastoma candidum provides insights into trichome evolution.</title>
        <authorList>
            <person name="Zhong Y."/>
            <person name="Wu W."/>
            <person name="Sun C."/>
            <person name="Zou P."/>
            <person name="Liu Y."/>
            <person name="Dai S."/>
            <person name="Zhou R."/>
        </authorList>
    </citation>
    <scope>NUCLEOTIDE SEQUENCE [LARGE SCALE GENOMIC DNA]</scope>
</reference>
<proteinExistence type="predicted"/>
<protein>
    <submittedName>
        <fullName evidence="1">Uncharacterized protein</fullName>
    </submittedName>
</protein>
<keyword evidence="2" id="KW-1185">Reference proteome</keyword>
<name>A0ACB9RI92_9MYRT</name>
<organism evidence="1 2">
    <name type="scientific">Melastoma candidum</name>
    <dbReference type="NCBI Taxonomy" id="119954"/>
    <lineage>
        <taxon>Eukaryota</taxon>
        <taxon>Viridiplantae</taxon>
        <taxon>Streptophyta</taxon>
        <taxon>Embryophyta</taxon>
        <taxon>Tracheophyta</taxon>
        <taxon>Spermatophyta</taxon>
        <taxon>Magnoliopsida</taxon>
        <taxon>eudicotyledons</taxon>
        <taxon>Gunneridae</taxon>
        <taxon>Pentapetalae</taxon>
        <taxon>rosids</taxon>
        <taxon>malvids</taxon>
        <taxon>Myrtales</taxon>
        <taxon>Melastomataceae</taxon>
        <taxon>Melastomatoideae</taxon>
        <taxon>Melastomateae</taxon>
        <taxon>Melastoma</taxon>
    </lineage>
</organism>
<sequence>MPEAGSGGFVDELSRASIKLHTREQARGGEKEAERPEERRLGKWEPTIDGYLKFLVDSKLVFDTLEKITQMAAFPSYVELRDTGLERSGKLAEDLVWFRERGYAIPNPCDPGVTYARFLEGLSENNPHRFICHFYNIYFAHSAGGRMIGKMVAEKLLDKKELEFYKWEDDLKRLLQYVKDKLNHVSQSWTREEKDHCLDETERSFKYSGDILRLILI</sequence>
<accession>A0ACB9RI92</accession>